<keyword evidence="4 12" id="KW-0808">Transferase</keyword>
<dbReference type="GO" id="GO:0004798">
    <property type="term" value="F:dTMP kinase activity"/>
    <property type="evidence" value="ECO:0007669"/>
    <property type="project" value="UniProtKB-UniRule"/>
</dbReference>
<sequence>MQGLFVSFEGPEGAGKTTQARRLAEDLRSEGHDVVLTREPGGTPLAEAVRGLVLRHAESGGVPMSAATEALLFTAARADHVDRLIRPALDAGRVVICDRFTGSTLAYQGGGRGLDADALTAAQELATGGLRPDLTLLLDLPVRDGLDRRFGDGEGDTPNRMDAESEAFHERVRATYHRLAAAEGSTWVIVDAGRPPVAVAAAIGDTVRSVLRNRRTSDRRVPHQAVETGRP</sequence>
<dbReference type="GO" id="GO:0005524">
    <property type="term" value="F:ATP binding"/>
    <property type="evidence" value="ECO:0007669"/>
    <property type="project" value="UniProtKB-UniRule"/>
</dbReference>
<reference evidence="14" key="1">
    <citation type="submission" date="2020-02" db="EMBL/GenBank/DDBJ databases">
        <authorList>
            <person name="Meier V. D."/>
        </authorList>
    </citation>
    <scope>NUCLEOTIDE SEQUENCE</scope>
    <source>
        <strain evidence="14">AVDCRST_MAG33</strain>
    </source>
</reference>
<protein>
    <recommendedName>
        <fullName evidence="3 12">Thymidylate kinase</fullName>
        <ecNumber evidence="2 12">2.7.4.9</ecNumber>
    </recommendedName>
    <alternativeName>
        <fullName evidence="9 12">dTMP kinase</fullName>
    </alternativeName>
</protein>
<evidence type="ECO:0000256" key="1">
    <source>
        <dbReference type="ARBA" id="ARBA00009776"/>
    </source>
</evidence>
<feature type="domain" description="Thymidylate kinase-like" evidence="13">
    <location>
        <begin position="8"/>
        <end position="202"/>
    </location>
</feature>
<evidence type="ECO:0000256" key="2">
    <source>
        <dbReference type="ARBA" id="ARBA00012980"/>
    </source>
</evidence>
<evidence type="ECO:0000256" key="6">
    <source>
        <dbReference type="ARBA" id="ARBA00022741"/>
    </source>
</evidence>
<name>A0A6J4VE76_9BACT</name>
<dbReference type="GO" id="GO:0005829">
    <property type="term" value="C:cytosol"/>
    <property type="evidence" value="ECO:0007669"/>
    <property type="project" value="TreeGrafter"/>
</dbReference>
<evidence type="ECO:0000256" key="4">
    <source>
        <dbReference type="ARBA" id="ARBA00022679"/>
    </source>
</evidence>
<dbReference type="Pfam" id="PF02223">
    <property type="entry name" value="Thymidylate_kin"/>
    <property type="match status" value="1"/>
</dbReference>
<keyword evidence="6 12" id="KW-0547">Nucleotide-binding</keyword>
<gene>
    <name evidence="12" type="primary">tmk</name>
    <name evidence="14" type="ORF">AVDCRST_MAG33-2928</name>
</gene>
<dbReference type="InterPro" id="IPR039430">
    <property type="entry name" value="Thymidylate_kin-like_dom"/>
</dbReference>
<dbReference type="PROSITE" id="PS01331">
    <property type="entry name" value="THYMIDYLATE_KINASE"/>
    <property type="match status" value="1"/>
</dbReference>
<dbReference type="NCBIfam" id="TIGR00041">
    <property type="entry name" value="DTMP_kinase"/>
    <property type="match status" value="1"/>
</dbReference>
<evidence type="ECO:0000256" key="11">
    <source>
        <dbReference type="ARBA" id="ARBA00057735"/>
    </source>
</evidence>
<keyword evidence="5 12" id="KW-0545">Nucleotide biosynthesis</keyword>
<accession>A0A6J4VE76</accession>
<dbReference type="FunFam" id="3.40.50.300:FF:000225">
    <property type="entry name" value="Thymidylate kinase"/>
    <property type="match status" value="1"/>
</dbReference>
<comment type="function">
    <text evidence="11 12">Phosphorylation of dTMP to form dTDP in both de novo and salvage pathways of dTTP synthesis.</text>
</comment>
<comment type="catalytic activity">
    <reaction evidence="10 12">
        <text>dTMP + ATP = dTDP + ADP</text>
        <dbReference type="Rhea" id="RHEA:13517"/>
        <dbReference type="ChEBI" id="CHEBI:30616"/>
        <dbReference type="ChEBI" id="CHEBI:58369"/>
        <dbReference type="ChEBI" id="CHEBI:63528"/>
        <dbReference type="ChEBI" id="CHEBI:456216"/>
        <dbReference type="EC" id="2.7.4.9"/>
    </reaction>
</comment>
<feature type="binding site" evidence="12">
    <location>
        <begin position="10"/>
        <end position="17"/>
    </location>
    <ligand>
        <name>ATP</name>
        <dbReference type="ChEBI" id="CHEBI:30616"/>
    </ligand>
</feature>
<evidence type="ECO:0000256" key="3">
    <source>
        <dbReference type="ARBA" id="ARBA00017144"/>
    </source>
</evidence>
<dbReference type="InterPro" id="IPR027417">
    <property type="entry name" value="P-loop_NTPase"/>
</dbReference>
<evidence type="ECO:0000256" key="5">
    <source>
        <dbReference type="ARBA" id="ARBA00022727"/>
    </source>
</evidence>
<evidence type="ECO:0000256" key="9">
    <source>
        <dbReference type="ARBA" id="ARBA00029962"/>
    </source>
</evidence>
<keyword evidence="7 12" id="KW-0418">Kinase</keyword>
<dbReference type="GO" id="GO:0006227">
    <property type="term" value="P:dUDP biosynthetic process"/>
    <property type="evidence" value="ECO:0007669"/>
    <property type="project" value="TreeGrafter"/>
</dbReference>
<dbReference type="SUPFAM" id="SSF52540">
    <property type="entry name" value="P-loop containing nucleoside triphosphate hydrolases"/>
    <property type="match status" value="1"/>
</dbReference>
<evidence type="ECO:0000256" key="7">
    <source>
        <dbReference type="ARBA" id="ARBA00022777"/>
    </source>
</evidence>
<organism evidence="14">
    <name type="scientific">uncultured Thermomicrobiales bacterium</name>
    <dbReference type="NCBI Taxonomy" id="1645740"/>
    <lineage>
        <taxon>Bacteria</taxon>
        <taxon>Pseudomonadati</taxon>
        <taxon>Thermomicrobiota</taxon>
        <taxon>Thermomicrobia</taxon>
        <taxon>Thermomicrobiales</taxon>
        <taxon>environmental samples</taxon>
    </lineage>
</organism>
<evidence type="ECO:0000256" key="12">
    <source>
        <dbReference type="HAMAP-Rule" id="MF_00165"/>
    </source>
</evidence>
<dbReference type="PANTHER" id="PTHR10344">
    <property type="entry name" value="THYMIDYLATE KINASE"/>
    <property type="match status" value="1"/>
</dbReference>
<evidence type="ECO:0000256" key="8">
    <source>
        <dbReference type="ARBA" id="ARBA00022840"/>
    </source>
</evidence>
<dbReference type="PANTHER" id="PTHR10344:SF4">
    <property type="entry name" value="UMP-CMP KINASE 2, MITOCHONDRIAL"/>
    <property type="match status" value="1"/>
</dbReference>
<dbReference type="InterPro" id="IPR018094">
    <property type="entry name" value="Thymidylate_kinase"/>
</dbReference>
<dbReference type="AlphaFoldDB" id="A0A6J4VE76"/>
<dbReference type="EMBL" id="CADCWK010000363">
    <property type="protein sequence ID" value="CAA9574783.1"/>
    <property type="molecule type" value="Genomic_DNA"/>
</dbReference>
<dbReference type="EC" id="2.7.4.9" evidence="2 12"/>
<evidence type="ECO:0000256" key="10">
    <source>
        <dbReference type="ARBA" id="ARBA00048743"/>
    </source>
</evidence>
<dbReference type="CDD" id="cd01672">
    <property type="entry name" value="TMPK"/>
    <property type="match status" value="1"/>
</dbReference>
<evidence type="ECO:0000313" key="14">
    <source>
        <dbReference type="EMBL" id="CAA9574783.1"/>
    </source>
</evidence>
<dbReference type="HAMAP" id="MF_00165">
    <property type="entry name" value="Thymidylate_kinase"/>
    <property type="match status" value="1"/>
</dbReference>
<dbReference type="Gene3D" id="3.40.50.300">
    <property type="entry name" value="P-loop containing nucleotide triphosphate hydrolases"/>
    <property type="match status" value="1"/>
</dbReference>
<dbReference type="GO" id="GO:0006233">
    <property type="term" value="P:dTDP biosynthetic process"/>
    <property type="evidence" value="ECO:0007669"/>
    <property type="project" value="InterPro"/>
</dbReference>
<dbReference type="InterPro" id="IPR018095">
    <property type="entry name" value="Thymidylate_kin_CS"/>
</dbReference>
<proteinExistence type="inferred from homology"/>
<comment type="similarity">
    <text evidence="1 12">Belongs to the thymidylate kinase family.</text>
</comment>
<keyword evidence="8 12" id="KW-0067">ATP-binding</keyword>
<dbReference type="GO" id="GO:0006235">
    <property type="term" value="P:dTTP biosynthetic process"/>
    <property type="evidence" value="ECO:0007669"/>
    <property type="project" value="UniProtKB-UniRule"/>
</dbReference>
<evidence type="ECO:0000259" key="13">
    <source>
        <dbReference type="Pfam" id="PF02223"/>
    </source>
</evidence>